<dbReference type="PROSITE" id="PS51257">
    <property type="entry name" value="PROKAR_LIPOPROTEIN"/>
    <property type="match status" value="1"/>
</dbReference>
<organism evidence="1 2">
    <name type="scientific">Flavobacterium jumunjinense</name>
    <dbReference type="NCBI Taxonomy" id="998845"/>
    <lineage>
        <taxon>Bacteria</taxon>
        <taxon>Pseudomonadati</taxon>
        <taxon>Bacteroidota</taxon>
        <taxon>Flavobacteriia</taxon>
        <taxon>Flavobacteriales</taxon>
        <taxon>Flavobacteriaceae</taxon>
        <taxon>Flavobacterium</taxon>
    </lineage>
</organism>
<gene>
    <name evidence="1" type="ORF">ACFFVF_04285</name>
</gene>
<dbReference type="Proteomes" id="UP001589607">
    <property type="component" value="Unassembled WGS sequence"/>
</dbReference>
<dbReference type="Gene3D" id="2.170.15.10">
    <property type="entry name" value="Proaerolysin, chain A, domain 3"/>
    <property type="match status" value="1"/>
</dbReference>
<sequence>MKKIKLLLLGVTTIVMIGCEKNEDLENVQTSPSATSETYVSKRPTITATASKSTETGWTKVTRTDLGNLGQFLNENFAKTRFNDRISINDVPRNVSVNDVKLGSGTNPNSGQNWVTERRFEGSGSSTAAGPYVSWRPVSGYSARVEENYSNATKDLGGFVLYNRATTNTSNWNVSVTTGLKIGGKIGIPFVTEGSVEVSLSATAGGGGSKSTTFTENYRTPHIDVDPGKRVRFVLEERWRPINSLWTVPVKFRGYVGADYGKRVNGHYFWAIPASSYFWDFQNGSQKYTVNIVEKYAHEIRVAAYRLN</sequence>
<name>A0ABV5GK43_9FLAO</name>
<evidence type="ECO:0000313" key="2">
    <source>
        <dbReference type="Proteomes" id="UP001589607"/>
    </source>
</evidence>
<dbReference type="SUPFAM" id="SSF56973">
    <property type="entry name" value="Aerolisin/ETX pore-forming domain"/>
    <property type="match status" value="1"/>
</dbReference>
<evidence type="ECO:0008006" key="3">
    <source>
        <dbReference type="Google" id="ProtNLM"/>
    </source>
</evidence>
<keyword evidence="2" id="KW-1185">Reference proteome</keyword>
<reference evidence="1 2" key="1">
    <citation type="submission" date="2024-09" db="EMBL/GenBank/DDBJ databases">
        <authorList>
            <person name="Sun Q."/>
            <person name="Mori K."/>
        </authorList>
    </citation>
    <scope>NUCLEOTIDE SEQUENCE [LARGE SCALE GENOMIC DNA]</scope>
    <source>
        <strain evidence="1 2">CECT 7955</strain>
    </source>
</reference>
<comment type="caution">
    <text evidence="1">The sequence shown here is derived from an EMBL/GenBank/DDBJ whole genome shotgun (WGS) entry which is preliminary data.</text>
</comment>
<evidence type="ECO:0000313" key="1">
    <source>
        <dbReference type="EMBL" id="MFB9095721.1"/>
    </source>
</evidence>
<accession>A0ABV5GK43</accession>
<protein>
    <recommendedName>
        <fullName evidence="3">Lipoprotein</fullName>
    </recommendedName>
</protein>
<dbReference type="EMBL" id="JBHMEY010000009">
    <property type="protein sequence ID" value="MFB9095721.1"/>
    <property type="molecule type" value="Genomic_DNA"/>
</dbReference>
<proteinExistence type="predicted"/>
<dbReference type="RefSeq" id="WP_236454964.1">
    <property type="nucleotide sequence ID" value="NZ_CBCSGE010000004.1"/>
</dbReference>